<dbReference type="InterPro" id="IPR007180">
    <property type="entry name" value="DUF382"/>
</dbReference>
<dbReference type="EMBL" id="JAAOIC020000048">
    <property type="protein sequence ID" value="KAG8036845.1"/>
    <property type="molecule type" value="Genomic_DNA"/>
</dbReference>
<feature type="region of interest" description="Disordered" evidence="1">
    <location>
        <begin position="223"/>
        <end position="245"/>
    </location>
</feature>
<feature type="compositionally biased region" description="Basic and acidic residues" evidence="1">
    <location>
        <begin position="705"/>
        <end position="715"/>
    </location>
</feature>
<dbReference type="OrthoDB" id="10260794at2759"/>
<evidence type="ECO:0000259" key="2">
    <source>
        <dbReference type="SMART" id="SM00581"/>
    </source>
</evidence>
<dbReference type="SMART" id="SM00581">
    <property type="entry name" value="PSP"/>
    <property type="match status" value="1"/>
</dbReference>
<dbReference type="InterPro" id="IPR052584">
    <property type="entry name" value="U2_snRNP_Complex_Component"/>
</dbReference>
<accession>A0A8J5QNC2</accession>
<gene>
    <name evidence="3" type="ORF">G9C98_004167</name>
</gene>
<name>A0A8J5QNC2_9HYME</name>
<dbReference type="InterPro" id="IPR006568">
    <property type="entry name" value="PSP_pro-rich"/>
</dbReference>
<feature type="compositionally biased region" description="Acidic residues" evidence="1">
    <location>
        <begin position="506"/>
        <end position="526"/>
    </location>
</feature>
<dbReference type="Pfam" id="PF04046">
    <property type="entry name" value="PSP"/>
    <property type="match status" value="1"/>
</dbReference>
<feature type="compositionally biased region" description="Low complexity" evidence="1">
    <location>
        <begin position="8"/>
        <end position="20"/>
    </location>
</feature>
<dbReference type="GO" id="GO:0005689">
    <property type="term" value="C:U12-type spliceosomal complex"/>
    <property type="evidence" value="ECO:0007669"/>
    <property type="project" value="TreeGrafter"/>
</dbReference>
<dbReference type="Pfam" id="PF04037">
    <property type="entry name" value="DUF382"/>
    <property type="match status" value="1"/>
</dbReference>
<evidence type="ECO:0000256" key="1">
    <source>
        <dbReference type="SAM" id="MobiDB-lite"/>
    </source>
</evidence>
<feature type="region of interest" description="Disordered" evidence="1">
    <location>
        <begin position="501"/>
        <end position="560"/>
    </location>
</feature>
<feature type="domain" description="PSP proline-rich" evidence="2">
    <location>
        <begin position="397"/>
        <end position="455"/>
    </location>
</feature>
<dbReference type="Proteomes" id="UP000729913">
    <property type="component" value="Unassembled WGS sequence"/>
</dbReference>
<dbReference type="PANTHER" id="PTHR12785:SF6">
    <property type="entry name" value="SPLICING FACTOR 3B SUBUNIT 2"/>
    <property type="match status" value="1"/>
</dbReference>
<sequence length="715" mass="79379">MSDPANPLPSLLSLKVPVPLDMQQNQAAPPPPPPPPLESVEEQENNEIVKLPSALEQALAFKNERAKELGADPNDISVPGTSPPRELVTREEPPIDFVTETDTAVVEKVDSNNKSSNNKTAKKKKKKKKKKKRYNETTKITSLEKAKNAENSAADSDAPEVEYVQEIPTITELEPMYRQFARVFEMFRIVEPDSTGDKDKDEAIGQYPPPVMMVPSKVPMLDDFDEEGGPQQQNPAIGENGAPKLSKRKLKRLTRLSVAELKQLVGRPDVVEMHDVTARDPKLLVQLKAHRNTVPVPRHWCFKRKYLQGKRGIEKPPFDLPDFIKRTGITEMRASLQERDDGRTLKAKMRERARPKLGKIDIDYQKLHDAFFKWQTKPRMTIHGDLYYEGKEFETRLKEKKPGELSDELRTALGMPVGPNCHKVPPPWLIAMQRYGPPPSYPNLKIPGLNAPIPEGCAFGYHAGGWGKPPVDETGRPLYGDVFGVARPLGGDIMDEEVDRGMWGEPESESSGEEDEDEDGEDGEGDPDGKDVDGDGSGLITPGAEGLITPSGIASIPAGLETPETIELRKKKIESEMEGGDTPALYTVLQERRTEGLGASMMGSTHVYDMTGAGGQAPPSVIAAARRGISGSASESRVEKDGTVEVALDPSELDLDSEAMASRYEETMRSRQAHLRREDLSDMLQDHVQRQKSKRKRQQGQSETKSSKKYKEFKF</sequence>
<reference evidence="3" key="1">
    <citation type="submission" date="2020-03" db="EMBL/GenBank/DDBJ databases">
        <authorList>
            <person name="Chebbi M.A."/>
            <person name="Drezen J.M."/>
        </authorList>
    </citation>
    <scope>NUCLEOTIDE SEQUENCE</scope>
    <source>
        <tissue evidence="3">Whole body</tissue>
    </source>
</reference>
<feature type="compositionally biased region" description="Basic residues" evidence="1">
    <location>
        <begin position="120"/>
        <end position="133"/>
    </location>
</feature>
<feature type="region of interest" description="Disordered" evidence="1">
    <location>
        <begin position="62"/>
        <end position="160"/>
    </location>
</feature>
<feature type="region of interest" description="Disordered" evidence="1">
    <location>
        <begin position="627"/>
        <end position="715"/>
    </location>
</feature>
<comment type="caution">
    <text evidence="3">The sequence shown here is derived from an EMBL/GenBank/DDBJ whole genome shotgun (WGS) entry which is preliminary data.</text>
</comment>
<evidence type="ECO:0000313" key="3">
    <source>
        <dbReference type="EMBL" id="KAG8036845.1"/>
    </source>
</evidence>
<proteinExistence type="predicted"/>
<dbReference type="PANTHER" id="PTHR12785">
    <property type="entry name" value="SPLICING FACTOR 3B"/>
    <property type="match status" value="1"/>
</dbReference>
<feature type="compositionally biased region" description="Basic and acidic residues" evidence="1">
    <location>
        <begin position="663"/>
        <end position="689"/>
    </location>
</feature>
<protein>
    <recommendedName>
        <fullName evidence="2">PSP proline-rich domain-containing protein</fullName>
    </recommendedName>
</protein>
<reference evidence="3" key="2">
    <citation type="submission" date="2021-04" db="EMBL/GenBank/DDBJ databases">
        <title>Genome-wide patterns of bracovirus chromosomal integration into multiple host tissues during parasitism.</title>
        <authorList>
            <person name="Chebbi M.A.C."/>
        </authorList>
    </citation>
    <scope>NUCLEOTIDE SEQUENCE</scope>
    <source>
        <tissue evidence="3">Whole body</tissue>
    </source>
</reference>
<keyword evidence="4" id="KW-1185">Reference proteome</keyword>
<organism evidence="3 4">
    <name type="scientific">Cotesia typhae</name>
    <dbReference type="NCBI Taxonomy" id="2053667"/>
    <lineage>
        <taxon>Eukaryota</taxon>
        <taxon>Metazoa</taxon>
        <taxon>Ecdysozoa</taxon>
        <taxon>Arthropoda</taxon>
        <taxon>Hexapoda</taxon>
        <taxon>Insecta</taxon>
        <taxon>Pterygota</taxon>
        <taxon>Neoptera</taxon>
        <taxon>Endopterygota</taxon>
        <taxon>Hymenoptera</taxon>
        <taxon>Apocrita</taxon>
        <taxon>Ichneumonoidea</taxon>
        <taxon>Braconidae</taxon>
        <taxon>Microgastrinae</taxon>
        <taxon>Cotesia</taxon>
    </lineage>
</organism>
<feature type="region of interest" description="Disordered" evidence="1">
    <location>
        <begin position="1"/>
        <end position="45"/>
    </location>
</feature>
<dbReference type="AlphaFoldDB" id="A0A8J5QNC2"/>
<evidence type="ECO:0000313" key="4">
    <source>
        <dbReference type="Proteomes" id="UP000729913"/>
    </source>
</evidence>
<feature type="compositionally biased region" description="Pro residues" evidence="1">
    <location>
        <begin position="28"/>
        <end position="37"/>
    </location>
</feature>